<reference evidence="6" key="1">
    <citation type="journal article" date="2019" name="Int. J. Syst. Evol. Microbiol.">
        <title>The Global Catalogue of Microorganisms (GCM) 10K type strain sequencing project: providing services to taxonomists for standard genome sequencing and annotation.</title>
        <authorList>
            <consortium name="The Broad Institute Genomics Platform"/>
            <consortium name="The Broad Institute Genome Sequencing Center for Infectious Disease"/>
            <person name="Wu L."/>
            <person name="Ma J."/>
        </authorList>
    </citation>
    <scope>NUCLEOTIDE SEQUENCE [LARGE SCALE GENOMIC DNA]</scope>
    <source>
        <strain evidence="6">CG52</strain>
    </source>
</reference>
<dbReference type="InterPro" id="IPR038352">
    <property type="entry name" value="Imelysin_sf"/>
</dbReference>
<dbReference type="Proteomes" id="UP001597322">
    <property type="component" value="Unassembled WGS sequence"/>
</dbReference>
<dbReference type="CDD" id="cd14659">
    <property type="entry name" value="Imelysin-like_IPPA"/>
    <property type="match status" value="1"/>
</dbReference>
<proteinExistence type="predicted"/>
<dbReference type="InterPro" id="IPR034984">
    <property type="entry name" value="Imelysin-like_IPPA"/>
</dbReference>
<name>A0ABW4M2K4_9HYPH</name>
<keyword evidence="6" id="KW-1185">Reference proteome</keyword>
<dbReference type="Gene3D" id="1.20.1420.20">
    <property type="entry name" value="M75 peptidase, HXXE motif"/>
    <property type="match status" value="1"/>
</dbReference>
<keyword evidence="2 3" id="KW-0732">Signal</keyword>
<sequence>MRIFLFALGMTLLAVGSSPAQDANPSPPPVLTREKTVALMEATIEKVIEPGYRDFTDKAGQLTDRMMQLCSMPSQTNLEQARDAFARTARSWGRIEIVRVGPVLEQNRFERVLFYPDKKGLGLRQVQALLASADETATSPATLAGKSVAVQGLGALEFVLHGTGWEEVATKADSYRCRYGLAIAGNIQRIGTELVQAWNGGDGIARDWKNPGPDSAAFRTNEEAVTAVLGILVHASEALRDQRIETFYKGPEAQAFPRQALFWRSGLSFAMLTENLEGVQTMLDESGIATLLNEDQQSIVSSIDFVLKSLINTISRIDPDVEKAVTNPEDRQKLDFALLNSRDLIIRLNDNLGGGLGLGAGFSFSDGD</sequence>
<dbReference type="EMBL" id="JBHUEQ010000004">
    <property type="protein sequence ID" value="MFD1744686.1"/>
    <property type="molecule type" value="Genomic_DNA"/>
</dbReference>
<protein>
    <submittedName>
        <fullName evidence="5">Imelysin family protein</fullName>
    </submittedName>
</protein>
<evidence type="ECO:0000313" key="6">
    <source>
        <dbReference type="Proteomes" id="UP001597322"/>
    </source>
</evidence>
<dbReference type="InterPro" id="IPR018976">
    <property type="entry name" value="Imelysin-like"/>
</dbReference>
<evidence type="ECO:0000256" key="1">
    <source>
        <dbReference type="ARBA" id="ARBA00004196"/>
    </source>
</evidence>
<feature type="chain" id="PRO_5045576058" evidence="3">
    <location>
        <begin position="23"/>
        <end position="368"/>
    </location>
</feature>
<comment type="subcellular location">
    <subcellularLocation>
        <location evidence="1">Cell envelope</location>
    </subcellularLocation>
</comment>
<dbReference type="RefSeq" id="WP_377397235.1">
    <property type="nucleotide sequence ID" value="NZ_JBHUEQ010000004.1"/>
</dbReference>
<evidence type="ECO:0000256" key="3">
    <source>
        <dbReference type="SAM" id="SignalP"/>
    </source>
</evidence>
<dbReference type="Pfam" id="PF09375">
    <property type="entry name" value="Peptidase_M75"/>
    <property type="match status" value="1"/>
</dbReference>
<organism evidence="5 6">
    <name type="scientific">Rhizobium helianthi</name>
    <dbReference type="NCBI Taxonomy" id="1132695"/>
    <lineage>
        <taxon>Bacteria</taxon>
        <taxon>Pseudomonadati</taxon>
        <taxon>Pseudomonadota</taxon>
        <taxon>Alphaproteobacteria</taxon>
        <taxon>Hyphomicrobiales</taxon>
        <taxon>Rhizobiaceae</taxon>
        <taxon>Rhizobium/Agrobacterium group</taxon>
        <taxon>Rhizobium</taxon>
    </lineage>
</organism>
<feature type="domain" description="Imelysin-like" evidence="4">
    <location>
        <begin position="49"/>
        <end position="338"/>
    </location>
</feature>
<accession>A0ABW4M2K4</accession>
<gene>
    <name evidence="5" type="ORF">ACFSE1_04355</name>
</gene>
<evidence type="ECO:0000256" key="2">
    <source>
        <dbReference type="ARBA" id="ARBA00022729"/>
    </source>
</evidence>
<feature type="signal peptide" evidence="3">
    <location>
        <begin position="1"/>
        <end position="22"/>
    </location>
</feature>
<comment type="caution">
    <text evidence="5">The sequence shown here is derived from an EMBL/GenBank/DDBJ whole genome shotgun (WGS) entry which is preliminary data.</text>
</comment>
<evidence type="ECO:0000313" key="5">
    <source>
        <dbReference type="EMBL" id="MFD1744686.1"/>
    </source>
</evidence>
<evidence type="ECO:0000259" key="4">
    <source>
        <dbReference type="Pfam" id="PF09375"/>
    </source>
</evidence>